<dbReference type="AlphaFoldDB" id="A0A0J8DFH2"/>
<dbReference type="PROSITE" id="PS50893">
    <property type="entry name" value="ABC_TRANSPORTER_2"/>
    <property type="match status" value="1"/>
</dbReference>
<dbReference type="SUPFAM" id="SSF52540">
    <property type="entry name" value="P-loop containing nucleoside triphosphate hydrolases"/>
    <property type="match status" value="1"/>
</dbReference>
<proteinExistence type="inferred from homology"/>
<sequence length="334" mass="37620">MIRLENITKTYEDTLAVNDVSLKINKGEISVLLGSSGCGKSTIIRMINRLITPSKGNIYIDNKNINDYDIVALRRSIGYVVQSVGLFPHMTVYENIAVTPKLLKWSKSKINNRVNELLELVGLEPETFKKKKPRELSGGEAQRVGVARALAGDPPILLMDEPFGAVDPLNRKRLQIEFLKIQQSLKKTVIFVTHDVEEAIILGNKIAVLSDGKVQNYDDPVNLIMKNKNEFVEDFLGSEYSLKLLLKYKVSDVLKSKVEYSSKNIVIKEMSIQELLAVMVKDGKSKIEINDIQSKYKYTVEIQDILSFLRLNITENNCNRLDGTANELKAKVMG</sequence>
<keyword evidence="2" id="KW-0813">Transport</keyword>
<evidence type="ECO:0000256" key="2">
    <source>
        <dbReference type="ARBA" id="ARBA00022448"/>
    </source>
</evidence>
<comment type="similarity">
    <text evidence="1">Belongs to the ABC transporter superfamily.</text>
</comment>
<dbReference type="Gene3D" id="3.40.50.300">
    <property type="entry name" value="P-loop containing nucleotide triphosphate hydrolases"/>
    <property type="match status" value="1"/>
</dbReference>
<accession>A0A0J8DFH2</accession>
<feature type="domain" description="ABC transporter" evidence="6">
    <location>
        <begin position="2"/>
        <end position="236"/>
    </location>
</feature>
<name>A0A0J8DFH2_CLOCY</name>
<dbReference type="SMART" id="SM00382">
    <property type="entry name" value="AAA"/>
    <property type="match status" value="1"/>
</dbReference>
<dbReference type="InterPro" id="IPR017871">
    <property type="entry name" value="ABC_transporter-like_CS"/>
</dbReference>
<evidence type="ECO:0000256" key="3">
    <source>
        <dbReference type="ARBA" id="ARBA00022741"/>
    </source>
</evidence>
<dbReference type="PANTHER" id="PTHR43117:SF4">
    <property type="entry name" value="OSMOPROTECTANT IMPORT ATP-BINDING PROTEIN OSMV"/>
    <property type="match status" value="1"/>
</dbReference>
<dbReference type="OrthoDB" id="9802264at2"/>
<dbReference type="PATRIC" id="fig|1121307.3.peg.2104"/>
<dbReference type="InterPro" id="IPR027417">
    <property type="entry name" value="P-loop_NTPase"/>
</dbReference>
<evidence type="ECO:0000256" key="5">
    <source>
        <dbReference type="ARBA" id="ARBA00066388"/>
    </source>
</evidence>
<keyword evidence="3" id="KW-0547">Nucleotide-binding</keyword>
<dbReference type="Pfam" id="PF00005">
    <property type="entry name" value="ABC_tran"/>
    <property type="match status" value="1"/>
</dbReference>
<dbReference type="RefSeq" id="WP_053083246.1">
    <property type="nucleotide sequence ID" value="NZ_LFVU01000004.1"/>
</dbReference>
<gene>
    <name evidence="7" type="ORF">CLCY_5c01670</name>
</gene>
<comment type="caution">
    <text evidence="7">The sequence shown here is derived from an EMBL/GenBank/DDBJ whole genome shotgun (WGS) entry which is preliminary data.</text>
</comment>
<dbReference type="PANTHER" id="PTHR43117">
    <property type="entry name" value="OSMOPROTECTANT IMPORT ATP-BINDING PROTEIN OSMV"/>
    <property type="match status" value="1"/>
</dbReference>
<evidence type="ECO:0000256" key="4">
    <source>
        <dbReference type="ARBA" id="ARBA00022840"/>
    </source>
</evidence>
<dbReference type="InterPro" id="IPR003593">
    <property type="entry name" value="AAA+_ATPase"/>
</dbReference>
<evidence type="ECO:0000313" key="8">
    <source>
        <dbReference type="Proteomes" id="UP000036756"/>
    </source>
</evidence>
<dbReference type="Proteomes" id="UP000036756">
    <property type="component" value="Unassembled WGS sequence"/>
</dbReference>
<dbReference type="GO" id="GO:0016887">
    <property type="term" value="F:ATP hydrolysis activity"/>
    <property type="evidence" value="ECO:0007669"/>
    <property type="project" value="InterPro"/>
</dbReference>
<keyword evidence="4" id="KW-0067">ATP-binding</keyword>
<dbReference type="EMBL" id="LFVU01000004">
    <property type="protein sequence ID" value="KMT22928.1"/>
    <property type="molecule type" value="Genomic_DNA"/>
</dbReference>
<dbReference type="GO" id="GO:0005524">
    <property type="term" value="F:ATP binding"/>
    <property type="evidence" value="ECO:0007669"/>
    <property type="project" value="UniProtKB-KW"/>
</dbReference>
<evidence type="ECO:0000313" key="7">
    <source>
        <dbReference type="EMBL" id="KMT22928.1"/>
    </source>
</evidence>
<reference evidence="7 8" key="1">
    <citation type="submission" date="2015-06" db="EMBL/GenBank/DDBJ databases">
        <title>Draft genome sequence of the purine-degrading Clostridium cylindrosporum HC-1 (DSM 605).</title>
        <authorList>
            <person name="Poehlein A."/>
            <person name="Schiel-Bengelsdorf B."/>
            <person name="Bengelsdorf F."/>
            <person name="Daniel R."/>
            <person name="Duerre P."/>
        </authorList>
    </citation>
    <scope>NUCLEOTIDE SEQUENCE [LARGE SCALE GENOMIC DNA]</scope>
    <source>
        <strain evidence="7 8">DSM 605</strain>
    </source>
</reference>
<dbReference type="PROSITE" id="PS00211">
    <property type="entry name" value="ABC_TRANSPORTER_1"/>
    <property type="match status" value="1"/>
</dbReference>
<organism evidence="7 8">
    <name type="scientific">Clostridium cylindrosporum DSM 605</name>
    <dbReference type="NCBI Taxonomy" id="1121307"/>
    <lineage>
        <taxon>Bacteria</taxon>
        <taxon>Bacillati</taxon>
        <taxon>Bacillota</taxon>
        <taxon>Clostridia</taxon>
        <taxon>Eubacteriales</taxon>
        <taxon>Clostridiaceae</taxon>
        <taxon>Clostridium</taxon>
    </lineage>
</organism>
<keyword evidence="8" id="KW-1185">Reference proteome</keyword>
<evidence type="ECO:0000256" key="1">
    <source>
        <dbReference type="ARBA" id="ARBA00005417"/>
    </source>
</evidence>
<dbReference type="GO" id="GO:0015418">
    <property type="term" value="F:ABC-type quaternary ammonium compound transporting activity"/>
    <property type="evidence" value="ECO:0007669"/>
    <property type="project" value="UniProtKB-EC"/>
</dbReference>
<dbReference type="FunFam" id="3.40.50.300:FF:000425">
    <property type="entry name" value="Probable ABC transporter, ATP-binding subunit"/>
    <property type="match status" value="1"/>
</dbReference>
<dbReference type="STRING" id="1121307.CLCY_5c01670"/>
<dbReference type="EC" id="7.6.2.9" evidence="5"/>
<dbReference type="InterPro" id="IPR003439">
    <property type="entry name" value="ABC_transporter-like_ATP-bd"/>
</dbReference>
<evidence type="ECO:0000259" key="6">
    <source>
        <dbReference type="PROSITE" id="PS50893"/>
    </source>
</evidence>
<protein>
    <recommendedName>
        <fullName evidence="5">ABC-type quaternary amine transporter</fullName>
        <ecNumber evidence="5">7.6.2.9</ecNumber>
    </recommendedName>
</protein>